<evidence type="ECO:0000313" key="3">
    <source>
        <dbReference type="Proteomes" id="UP000440224"/>
    </source>
</evidence>
<dbReference type="PANTHER" id="PTHR43747:SF1">
    <property type="entry name" value="SLR1998 PROTEIN"/>
    <property type="match status" value="1"/>
</dbReference>
<dbReference type="Gene3D" id="3.50.50.60">
    <property type="entry name" value="FAD/NAD(P)-binding domain"/>
    <property type="match status" value="1"/>
</dbReference>
<dbReference type="InterPro" id="IPR002938">
    <property type="entry name" value="FAD-bd"/>
</dbReference>
<sequence>MTRVHDVVVLGGGPAGLAAAIALSERGRSVVVLERGRLGRQRVGETFGPEIAPLLQKLGVWNDFTAEAVVPFRGVRSAWGSEELATRSSIVHPLGEGFFVDRVRFDVILADAAARHGAVLREEMGVATIEEAPWGVSVHAREGVEVRCKFLVDATGRGAPAGAVGSHVRRWVACDRAIAIALRMTPPAGRDVEPELLIESAEEGWWYVAPQPGQRLLFVLVTDADLVGAAYRPEPLERFRAALERTRHVRGLFEGCTIEEPPRVARADTGMLVPGRGARWCAVGDALVAGDPLSGDGVSRGIRSAIEAAADIDRALVEGADVLPAPATDVAAFLEGHLDRRARYHEMEARFPEALFWKRRQPFDWRSAPITLDPRVILQWNGREPDPRAIASIEALVPPKALASTLDFLRTPRPAHEALAALRSAAPLGDRRLLLGLQALAVVGILDEQAPGEVKG</sequence>
<dbReference type="Proteomes" id="UP000440224">
    <property type="component" value="Unassembled WGS sequence"/>
</dbReference>
<dbReference type="Pfam" id="PF01494">
    <property type="entry name" value="FAD_binding_3"/>
    <property type="match status" value="1"/>
</dbReference>
<dbReference type="OrthoDB" id="103324at2"/>
<evidence type="ECO:0000259" key="1">
    <source>
        <dbReference type="Pfam" id="PF01494"/>
    </source>
</evidence>
<dbReference type="Gene3D" id="3.30.9.100">
    <property type="match status" value="1"/>
</dbReference>
<accession>A0A6N7PVA7</accession>
<dbReference type="InterPro" id="IPR036188">
    <property type="entry name" value="FAD/NAD-bd_sf"/>
</dbReference>
<dbReference type="PRINTS" id="PR00420">
    <property type="entry name" value="RNGMNOXGNASE"/>
</dbReference>
<proteinExistence type="predicted"/>
<dbReference type="AlphaFoldDB" id="A0A6N7PVA7"/>
<gene>
    <name evidence="2" type="ORF">GF068_12500</name>
</gene>
<dbReference type="InterPro" id="IPR050816">
    <property type="entry name" value="Flavin-dep_Halogenase_NPB"/>
</dbReference>
<feature type="domain" description="FAD-binding" evidence="1">
    <location>
        <begin position="6"/>
        <end position="167"/>
    </location>
</feature>
<dbReference type="EMBL" id="WJIE01000003">
    <property type="protein sequence ID" value="MRG92741.1"/>
    <property type="molecule type" value="Genomic_DNA"/>
</dbReference>
<reference evidence="2 3" key="1">
    <citation type="submission" date="2019-10" db="EMBL/GenBank/DDBJ databases">
        <title>A soil myxobacterium in the family Polyangiaceae.</title>
        <authorList>
            <person name="Li Y."/>
            <person name="Wang J."/>
        </authorList>
    </citation>
    <scope>NUCLEOTIDE SEQUENCE [LARGE SCALE GENOMIC DNA]</scope>
    <source>
        <strain evidence="2 3">DSM 14734</strain>
    </source>
</reference>
<dbReference type="RefSeq" id="WP_153819578.1">
    <property type="nucleotide sequence ID" value="NZ_WJIE01000003.1"/>
</dbReference>
<dbReference type="PANTHER" id="PTHR43747">
    <property type="entry name" value="FAD-BINDING PROTEIN"/>
    <property type="match status" value="1"/>
</dbReference>
<comment type="caution">
    <text evidence="2">The sequence shown here is derived from an EMBL/GenBank/DDBJ whole genome shotgun (WGS) entry which is preliminary data.</text>
</comment>
<organism evidence="2 3">
    <name type="scientific">Polyangium spumosum</name>
    <dbReference type="NCBI Taxonomy" id="889282"/>
    <lineage>
        <taxon>Bacteria</taxon>
        <taxon>Pseudomonadati</taxon>
        <taxon>Myxococcota</taxon>
        <taxon>Polyangia</taxon>
        <taxon>Polyangiales</taxon>
        <taxon>Polyangiaceae</taxon>
        <taxon>Polyangium</taxon>
    </lineage>
</organism>
<dbReference type="GO" id="GO:0071949">
    <property type="term" value="F:FAD binding"/>
    <property type="evidence" value="ECO:0007669"/>
    <property type="project" value="InterPro"/>
</dbReference>
<keyword evidence="3" id="KW-1185">Reference proteome</keyword>
<evidence type="ECO:0000313" key="2">
    <source>
        <dbReference type="EMBL" id="MRG92741.1"/>
    </source>
</evidence>
<protein>
    <submittedName>
        <fullName evidence="2">FAD-dependent oxidoreductase</fullName>
    </submittedName>
</protein>
<name>A0A6N7PVA7_9BACT</name>
<dbReference type="SUPFAM" id="SSF51905">
    <property type="entry name" value="FAD/NAD(P)-binding domain"/>
    <property type="match status" value="1"/>
</dbReference>